<sequence length="241" mass="27169">MRQCVALASGCFQPTERRRLTMIPKSGSRFSDAIMVDEYALESFAATVRACRICVENPVGKPLPHEPRPVLRPSSSARILIASQAPGTKVHITGMPFTDASGDRLRSWLGVTSEEFYDIEKFAIVPMGFCFPGQDAKGGDLPPRRECAPAWRAPLMALMPRIDLVLTIGIYAQSWHMGAARRPSLTETVMDWRAIWDASGSRKVLPLPHPSWRNTGWLKKNPWFEMDLLPFLRSEIRYRLD</sequence>
<dbReference type="SMART" id="SM00986">
    <property type="entry name" value="UDG"/>
    <property type="match status" value="1"/>
</dbReference>
<dbReference type="SUPFAM" id="SSF52141">
    <property type="entry name" value="Uracil-DNA glycosylase-like"/>
    <property type="match status" value="1"/>
</dbReference>
<accession>A0ABW4WR66</accession>
<feature type="domain" description="Uracil-DNA glycosylase-like" evidence="1">
    <location>
        <begin position="70"/>
        <end position="233"/>
    </location>
</feature>
<reference evidence="3" key="1">
    <citation type="journal article" date="2019" name="Int. J. Syst. Evol. Microbiol.">
        <title>The Global Catalogue of Microorganisms (GCM) 10K type strain sequencing project: providing services to taxonomists for standard genome sequencing and annotation.</title>
        <authorList>
            <consortium name="The Broad Institute Genomics Platform"/>
            <consortium name="The Broad Institute Genome Sequencing Center for Infectious Disease"/>
            <person name="Wu L."/>
            <person name="Ma J."/>
        </authorList>
    </citation>
    <scope>NUCLEOTIDE SEQUENCE [LARGE SCALE GENOMIC DNA]</scope>
    <source>
        <strain evidence="3">CGMCC 1.16226</strain>
    </source>
</reference>
<evidence type="ECO:0000313" key="2">
    <source>
        <dbReference type="EMBL" id="MFD2057992.1"/>
    </source>
</evidence>
<dbReference type="EMBL" id="JBHUGY010000066">
    <property type="protein sequence ID" value="MFD2057992.1"/>
    <property type="molecule type" value="Genomic_DNA"/>
</dbReference>
<dbReference type="InterPro" id="IPR047124">
    <property type="entry name" value="HI_0220.2"/>
</dbReference>
<organism evidence="2 3">
    <name type="scientific">Mesorhizobium calcicola</name>
    <dbReference type="NCBI Taxonomy" id="1300310"/>
    <lineage>
        <taxon>Bacteria</taxon>
        <taxon>Pseudomonadati</taxon>
        <taxon>Pseudomonadota</taxon>
        <taxon>Alphaproteobacteria</taxon>
        <taxon>Hyphomicrobiales</taxon>
        <taxon>Phyllobacteriaceae</taxon>
        <taxon>Mesorhizobium</taxon>
    </lineage>
</organism>
<dbReference type="PANTHER" id="PTHR42160">
    <property type="entry name" value="URACIL-DNA GLYCOSYLASE SUPERFAMILY PROTEIN"/>
    <property type="match status" value="1"/>
</dbReference>
<keyword evidence="3" id="KW-1185">Reference proteome</keyword>
<dbReference type="SMART" id="SM00987">
    <property type="entry name" value="UreE_C"/>
    <property type="match status" value="1"/>
</dbReference>
<dbReference type="Pfam" id="PF03167">
    <property type="entry name" value="UDG"/>
    <property type="match status" value="1"/>
</dbReference>
<dbReference type="CDD" id="cd10033">
    <property type="entry name" value="UDG_like"/>
    <property type="match status" value="1"/>
</dbReference>
<proteinExistence type="predicted"/>
<dbReference type="InterPro" id="IPR036895">
    <property type="entry name" value="Uracil-DNA_glycosylase-like_sf"/>
</dbReference>
<dbReference type="PANTHER" id="PTHR42160:SF1">
    <property type="entry name" value="URACIL-DNA GLYCOSYLASE SUPERFAMILY PROTEIN"/>
    <property type="match status" value="1"/>
</dbReference>
<dbReference type="Proteomes" id="UP001597349">
    <property type="component" value="Unassembled WGS sequence"/>
</dbReference>
<protein>
    <submittedName>
        <fullName evidence="2">Uracil-DNA glycosylase family protein</fullName>
    </submittedName>
</protein>
<comment type="caution">
    <text evidence="2">The sequence shown here is derived from an EMBL/GenBank/DDBJ whole genome shotgun (WGS) entry which is preliminary data.</text>
</comment>
<dbReference type="InterPro" id="IPR005122">
    <property type="entry name" value="Uracil-DNA_glycosylase-like"/>
</dbReference>
<dbReference type="Gene3D" id="3.40.470.10">
    <property type="entry name" value="Uracil-DNA glycosylase-like domain"/>
    <property type="match status" value="1"/>
</dbReference>
<evidence type="ECO:0000313" key="3">
    <source>
        <dbReference type="Proteomes" id="UP001597349"/>
    </source>
</evidence>
<gene>
    <name evidence="2" type="ORF">ACFSQT_34410</name>
</gene>
<name>A0ABW4WR66_9HYPH</name>
<dbReference type="RefSeq" id="WP_379026433.1">
    <property type="nucleotide sequence ID" value="NZ_JBHUGY010000066.1"/>
</dbReference>
<evidence type="ECO:0000259" key="1">
    <source>
        <dbReference type="SMART" id="SM00986"/>
    </source>
</evidence>